<dbReference type="Pfam" id="PF19950">
    <property type="entry name" value="DUF6412"/>
    <property type="match status" value="1"/>
</dbReference>
<evidence type="ECO:0000313" key="3">
    <source>
        <dbReference type="EMBL" id="GAA4517631.1"/>
    </source>
</evidence>
<keyword evidence="2" id="KW-0812">Transmembrane</keyword>
<proteinExistence type="predicted"/>
<sequence length="112" mass="11569">MTRILAVTVAVLIAGWDAADALTPSGVLLAAAALAVAGLVLLAARRPAVRLAPEGPARSQALRSRARRTAIVRLCDPDAAGRPRPRAPSARTRAAQRLFHPTAAPGARLRAA</sequence>
<evidence type="ECO:0000313" key="4">
    <source>
        <dbReference type="Proteomes" id="UP001500503"/>
    </source>
</evidence>
<dbReference type="EMBL" id="BAABHF010000058">
    <property type="protein sequence ID" value="GAA4517631.1"/>
    <property type="molecule type" value="Genomic_DNA"/>
</dbReference>
<gene>
    <name evidence="3" type="ORF">GCM10023191_090460</name>
</gene>
<feature type="compositionally biased region" description="Low complexity" evidence="1">
    <location>
        <begin position="82"/>
        <end position="97"/>
    </location>
</feature>
<name>A0ABP8R479_9ACTN</name>
<feature type="transmembrane region" description="Helical" evidence="2">
    <location>
        <begin position="25"/>
        <end position="44"/>
    </location>
</feature>
<evidence type="ECO:0000256" key="2">
    <source>
        <dbReference type="SAM" id="Phobius"/>
    </source>
</evidence>
<protein>
    <submittedName>
        <fullName evidence="3">Uncharacterized protein</fullName>
    </submittedName>
</protein>
<dbReference type="InterPro" id="IPR045635">
    <property type="entry name" value="DUF6412"/>
</dbReference>
<dbReference type="RefSeq" id="WP_345474825.1">
    <property type="nucleotide sequence ID" value="NZ_BAABHF010000058.1"/>
</dbReference>
<dbReference type="Proteomes" id="UP001500503">
    <property type="component" value="Unassembled WGS sequence"/>
</dbReference>
<keyword evidence="2" id="KW-1133">Transmembrane helix</keyword>
<evidence type="ECO:0000256" key="1">
    <source>
        <dbReference type="SAM" id="MobiDB-lite"/>
    </source>
</evidence>
<accession>A0ABP8R479</accession>
<comment type="caution">
    <text evidence="3">The sequence shown here is derived from an EMBL/GenBank/DDBJ whole genome shotgun (WGS) entry which is preliminary data.</text>
</comment>
<reference evidence="4" key="1">
    <citation type="journal article" date="2019" name="Int. J. Syst. Evol. Microbiol.">
        <title>The Global Catalogue of Microorganisms (GCM) 10K type strain sequencing project: providing services to taxonomists for standard genome sequencing and annotation.</title>
        <authorList>
            <consortium name="The Broad Institute Genomics Platform"/>
            <consortium name="The Broad Institute Genome Sequencing Center for Infectious Disease"/>
            <person name="Wu L."/>
            <person name="Ma J."/>
        </authorList>
    </citation>
    <scope>NUCLEOTIDE SEQUENCE [LARGE SCALE GENOMIC DNA]</scope>
    <source>
        <strain evidence="4">JCM 17933</strain>
    </source>
</reference>
<feature type="region of interest" description="Disordered" evidence="1">
    <location>
        <begin position="77"/>
        <end position="112"/>
    </location>
</feature>
<keyword evidence="4" id="KW-1185">Reference proteome</keyword>
<keyword evidence="2" id="KW-0472">Membrane</keyword>
<organism evidence="3 4">
    <name type="scientific">Actinoallomurus oryzae</name>
    <dbReference type="NCBI Taxonomy" id="502180"/>
    <lineage>
        <taxon>Bacteria</taxon>
        <taxon>Bacillati</taxon>
        <taxon>Actinomycetota</taxon>
        <taxon>Actinomycetes</taxon>
        <taxon>Streptosporangiales</taxon>
        <taxon>Thermomonosporaceae</taxon>
        <taxon>Actinoallomurus</taxon>
    </lineage>
</organism>